<evidence type="ECO:0000256" key="5">
    <source>
        <dbReference type="ARBA" id="ARBA00023242"/>
    </source>
</evidence>
<feature type="compositionally biased region" description="Polar residues" evidence="6">
    <location>
        <begin position="843"/>
        <end position="868"/>
    </location>
</feature>
<name>A0A3P9AAR1_ESOLU</name>
<accession>A0A3P9AAR1</accession>
<evidence type="ECO:0000313" key="7">
    <source>
        <dbReference type="Ensembl" id="ENSELUP00000037724.3"/>
    </source>
</evidence>
<feature type="region of interest" description="Disordered" evidence="6">
    <location>
        <begin position="1471"/>
        <end position="1546"/>
    </location>
</feature>
<keyword evidence="5" id="KW-0539">Nucleus</keyword>
<keyword evidence="8" id="KW-1185">Reference proteome</keyword>
<dbReference type="GO" id="GO:0008625">
    <property type="term" value="P:extrinsic apoptotic signaling pathway via death domain receptors"/>
    <property type="evidence" value="ECO:0007669"/>
    <property type="project" value="TreeGrafter"/>
</dbReference>
<feature type="compositionally biased region" description="Low complexity" evidence="6">
    <location>
        <begin position="1529"/>
        <end position="1542"/>
    </location>
</feature>
<keyword evidence="4" id="KW-0804">Transcription</keyword>
<keyword evidence="3" id="KW-0805">Transcription regulation</keyword>
<feature type="region of interest" description="Disordered" evidence="6">
    <location>
        <begin position="781"/>
        <end position="901"/>
    </location>
</feature>
<evidence type="ECO:0000256" key="3">
    <source>
        <dbReference type="ARBA" id="ARBA00023015"/>
    </source>
</evidence>
<feature type="compositionally biased region" description="Basic and acidic residues" evidence="6">
    <location>
        <begin position="365"/>
        <end position="407"/>
    </location>
</feature>
<dbReference type="CDD" id="cd12202">
    <property type="entry name" value="CASP8AP2"/>
    <property type="match status" value="1"/>
</dbReference>
<reference evidence="7" key="3">
    <citation type="submission" date="2025-08" db="UniProtKB">
        <authorList>
            <consortium name="Ensembl"/>
        </authorList>
    </citation>
    <scope>IDENTIFICATION</scope>
</reference>
<feature type="compositionally biased region" description="Polar residues" evidence="6">
    <location>
        <begin position="218"/>
        <end position="237"/>
    </location>
</feature>
<feature type="compositionally biased region" description="Polar residues" evidence="6">
    <location>
        <begin position="800"/>
        <end position="812"/>
    </location>
</feature>
<feature type="compositionally biased region" description="Basic and acidic residues" evidence="6">
    <location>
        <begin position="206"/>
        <end position="217"/>
    </location>
</feature>
<evidence type="ECO:0000256" key="4">
    <source>
        <dbReference type="ARBA" id="ARBA00023163"/>
    </source>
</evidence>
<feature type="compositionally biased region" description="Polar residues" evidence="6">
    <location>
        <begin position="408"/>
        <end position="417"/>
    </location>
</feature>
<dbReference type="SUPFAM" id="SSF46689">
    <property type="entry name" value="Homeodomain-like"/>
    <property type="match status" value="1"/>
</dbReference>
<dbReference type="PANTHER" id="PTHR15489">
    <property type="entry name" value="CASPASE 8 ASSOCIATED PROTEIN 2"/>
    <property type="match status" value="1"/>
</dbReference>
<feature type="compositionally biased region" description="Basic and acidic residues" evidence="6">
    <location>
        <begin position="264"/>
        <end position="280"/>
    </location>
</feature>
<dbReference type="InterPro" id="IPR049257">
    <property type="entry name" value="Gon4l/CASP8AP2_myb-like"/>
</dbReference>
<dbReference type="InParanoid" id="A0A3P9AAR1"/>
<reference evidence="7" key="2">
    <citation type="submission" date="2020-02" db="EMBL/GenBank/DDBJ databases">
        <title>Esox lucius (northern pike) genome, fEsoLuc1, primary haplotype.</title>
        <authorList>
            <person name="Myers G."/>
            <person name="Karagic N."/>
            <person name="Meyer A."/>
            <person name="Pippel M."/>
            <person name="Reichard M."/>
            <person name="Winkler S."/>
            <person name="Tracey A."/>
            <person name="Sims Y."/>
            <person name="Howe K."/>
            <person name="Rhie A."/>
            <person name="Formenti G."/>
            <person name="Durbin R."/>
            <person name="Fedrigo O."/>
            <person name="Jarvis E.D."/>
        </authorList>
    </citation>
    <scope>NUCLEOTIDE SEQUENCE [LARGE SCALE GENOMIC DNA]</scope>
</reference>
<keyword evidence="1" id="KW-0678">Repressor</keyword>
<feature type="region of interest" description="Disordered" evidence="6">
    <location>
        <begin position="1069"/>
        <end position="1125"/>
    </location>
</feature>
<dbReference type="Ensembl" id="ENSELUT00000027513.3">
    <property type="protein sequence ID" value="ENSELUP00000037724.3"/>
    <property type="gene ID" value="ENSELUG00000017451.3"/>
</dbReference>
<dbReference type="STRING" id="8010.ENSELUP00000037724"/>
<reference evidence="7" key="4">
    <citation type="submission" date="2025-09" db="UniProtKB">
        <authorList>
            <consortium name="Ensembl"/>
        </authorList>
    </citation>
    <scope>IDENTIFICATION</scope>
</reference>
<feature type="compositionally biased region" description="Basic and acidic residues" evidence="6">
    <location>
        <begin position="1491"/>
        <end position="1508"/>
    </location>
</feature>
<feature type="compositionally biased region" description="Acidic residues" evidence="6">
    <location>
        <begin position="822"/>
        <end position="837"/>
    </location>
</feature>
<evidence type="ECO:0000256" key="1">
    <source>
        <dbReference type="ARBA" id="ARBA00022491"/>
    </source>
</evidence>
<dbReference type="Proteomes" id="UP000265140">
    <property type="component" value="Chromosome 18"/>
</dbReference>
<keyword evidence="2" id="KW-0597">Phosphoprotein</keyword>
<dbReference type="GO" id="GO:0005739">
    <property type="term" value="C:mitochondrion"/>
    <property type="evidence" value="ECO:0007669"/>
    <property type="project" value="UniProtKB-SubCell"/>
</dbReference>
<dbReference type="Pfam" id="PF21227">
    <property type="entry name" value="Myb_DNA-binding_7"/>
    <property type="match status" value="1"/>
</dbReference>
<proteinExistence type="predicted"/>
<protein>
    <recommendedName>
        <fullName evidence="9">Caspase 8 associated protein 2</fullName>
    </recommendedName>
</protein>
<evidence type="ECO:0000256" key="6">
    <source>
        <dbReference type="SAM" id="MobiDB-lite"/>
    </source>
</evidence>
<dbReference type="GeneTree" id="ENSGT00620000088063"/>
<evidence type="ECO:0000256" key="2">
    <source>
        <dbReference type="ARBA" id="ARBA00022553"/>
    </source>
</evidence>
<dbReference type="FunCoup" id="A0A3P9AAR1">
    <property type="interactions" value="1412"/>
</dbReference>
<feature type="compositionally biased region" description="Basic and acidic residues" evidence="6">
    <location>
        <begin position="293"/>
        <end position="303"/>
    </location>
</feature>
<dbReference type="Gene3D" id="1.10.10.60">
    <property type="entry name" value="Homeodomain-like"/>
    <property type="match status" value="1"/>
</dbReference>
<evidence type="ECO:0000313" key="8">
    <source>
        <dbReference type="Proteomes" id="UP000265140"/>
    </source>
</evidence>
<dbReference type="Bgee" id="ENSELUG00000017451">
    <property type="expression patterns" value="Expressed in ovary and 14 other cell types or tissues"/>
</dbReference>
<feature type="compositionally biased region" description="Basic and acidic residues" evidence="6">
    <location>
        <begin position="238"/>
        <end position="257"/>
    </location>
</feature>
<feature type="compositionally biased region" description="Basic and acidic residues" evidence="6">
    <location>
        <begin position="311"/>
        <end position="325"/>
    </location>
</feature>
<gene>
    <name evidence="7" type="primary">CASP8AP2</name>
</gene>
<sequence length="1612" mass="178753">MCNFVTERNCTLLSPQNLKSLDLYEEIITQEQQDREASYNEVCTTIVLQFVCTCFVLILKNTTLNTENSRLKKNICALIKTAKMEVVRKDEEINRLNRRLVSSFFFFIHLPPLPDEMALRPSVPVTSKTPRGDSDRDVVQPPLPPPPSDATVFRPPLPDEMVLRPPVPVTPKTPRGDSESPAPDIDSSVSFNKESVNRIPLCELRSSGEHKRTKNSEVRGQNTRPSEQWHKNSSVVNKESHSNERNRSHRAQKDSGKHGSKSGKSRDCSSDVALDRRSERASNILHCTSSSDRTSKGLSKDNPDIQSIGSCRHDKELMHEKEDIRHSRSEKYISFRNRRHGCLNQGSLTERSSKSLNHKGGTSSTRDHQRKEERREGEIGKEKNRSGERSKRKSTSERGKEHERNRTLEGNPSSMNFTKDKNMDNSKVGEQQTQEECTVLLAKATLPEKSSVEENSPNRKLCFMETLNLTLSPVKKPNHLNSDKALAETIVATEQLKCHLEVVDSTVQDGSENRPALLEATVDLRTEPTKQQPLTNDFDSFPDCDSVVKTTLKSRMENWDSENKSNISEELTDAAVASTTFFKNCVSNSNVDISSNRLTPEHSNGDSGDVINSCVNVQSDHATPSALQLPVSIISNSNLENGLTEEAQVVSMDAVSSTRCVESIPEICITSDVTTDVTEITVQCEEEKTTVGLNSSFHSKPSYRENEEENVEPSSSLLMAHDEDSMMLTLRSLKVIPNPISPLTSPVRPTRKCLQACQNEHTHIKSLSKAMNMLSLTEFSSAAGDPDSNKVEVNNENKNTGGSLTTATQQDGAGTPDHLSSQEEELEEGEIVSESEGDEKTVTRSSLAKTVRPTGTVQNQLSPKSLPSLSRHASKDDDVVTQGHSKARTRNLAPPIASPTSNKTRYKIIQPPLPKAPLSTVEEVMDIFAKIRFECRKKYFKFHSVFSKKAFSSLMGMSLDSFTEFVDSICFTKLCSQEDVLKVNLKNMLMVVLNKLADNGIVNRLFDQQPINMKSKIWEFVDVQLDFLFLEIQTALRSVLSTATKLKREQGAVQKTECLTKTIRHKRPQEELSECVEPNMKRSRSQTEPPCKTGLGRGKNIRMSSEEEDKDLEPQTSDQSHVQLPLQQRVEILPSNTTSSAEKTAAYVRRLSQNGSFHDKSDFEILTEQQASSLTFNLVTDSQMGEIFKCLLQGSDLLETNISAAESQGWPLGTPRKEGERFLGVTTPSKLVTPSKLIATWSAISPQKFSSPNSKIQVPVNPASLDESCMLEVPSGLLESGIAPESSVFSQRSFSILAEDLAVSLTIPSPLKSDNHLSFLRPASGEALSAPDSVISAHFSEDALMDGEDATEQDIHLALDTDNSSGASSAGSKTREPSINPLFHFKPHLPMRAVVTEKSNDHFIVRIRHADVDSACSGVNCTSLGSNSSSSGDDLAKPGINCTGEPPFLHPCPSTSTETASELSEPCLSIAEDLPERDHSSEKTGKKRTKHFVETKAKRAKKDVIPEKSKHKSPKGKRHRNSKRERKVSSSPESTPSPNSLSAKNIIKKKGEVIVTWTRDEDRDILLALKMKGASRDTFSALSEKMKKTPAQISERFSQLMKLFKKKEKMTS</sequence>
<feature type="compositionally biased region" description="Basic and acidic residues" evidence="6">
    <location>
        <begin position="1474"/>
        <end position="1484"/>
    </location>
</feature>
<evidence type="ECO:0008006" key="9">
    <source>
        <dbReference type="Google" id="ProtNLM"/>
    </source>
</evidence>
<feature type="region of interest" description="Disordered" evidence="6">
    <location>
        <begin position="118"/>
        <end position="325"/>
    </location>
</feature>
<dbReference type="InterPro" id="IPR009057">
    <property type="entry name" value="Homeodomain-like_sf"/>
</dbReference>
<organism evidence="7 8">
    <name type="scientific">Esox lucius</name>
    <name type="common">Northern pike</name>
    <dbReference type="NCBI Taxonomy" id="8010"/>
    <lineage>
        <taxon>Eukaryota</taxon>
        <taxon>Metazoa</taxon>
        <taxon>Chordata</taxon>
        <taxon>Craniata</taxon>
        <taxon>Vertebrata</taxon>
        <taxon>Euteleostomi</taxon>
        <taxon>Actinopterygii</taxon>
        <taxon>Neopterygii</taxon>
        <taxon>Teleostei</taxon>
        <taxon>Protacanthopterygii</taxon>
        <taxon>Esociformes</taxon>
        <taxon>Esocidae</taxon>
        <taxon>Esox</taxon>
    </lineage>
</organism>
<dbReference type="GO" id="GO:0003714">
    <property type="term" value="F:transcription corepressor activity"/>
    <property type="evidence" value="ECO:0007669"/>
    <property type="project" value="TreeGrafter"/>
</dbReference>
<dbReference type="InterPro" id="IPR039674">
    <property type="entry name" value="FLASH"/>
</dbReference>
<dbReference type="GO" id="GO:0036337">
    <property type="term" value="P:Fas signaling pathway"/>
    <property type="evidence" value="ECO:0007669"/>
    <property type="project" value="TreeGrafter"/>
</dbReference>
<dbReference type="PANTHER" id="PTHR15489:SF2">
    <property type="entry name" value="CASP8-ASSOCIATED PROTEIN 2"/>
    <property type="match status" value="1"/>
</dbReference>
<feature type="compositionally biased region" description="Polar residues" evidence="6">
    <location>
        <begin position="1114"/>
        <end position="1125"/>
    </location>
</feature>
<feature type="compositionally biased region" description="Basic residues" evidence="6">
    <location>
        <begin position="1509"/>
        <end position="1526"/>
    </location>
</feature>
<reference evidence="8" key="1">
    <citation type="journal article" date="2014" name="PLoS ONE">
        <title>The genome and linkage map of the northern pike (Esox lucius): conserved synteny revealed between the salmonid sister group and the Neoteleostei.</title>
        <authorList>
            <person name="Rondeau E.B."/>
            <person name="Minkley D.R."/>
            <person name="Leong J.S."/>
            <person name="Messmer A.M."/>
            <person name="Jantzen J.R."/>
            <person name="von Schalburg K.R."/>
            <person name="Lemon C."/>
            <person name="Bird N.H."/>
            <person name="Koop B.F."/>
        </authorList>
    </citation>
    <scope>NUCLEOTIDE SEQUENCE</scope>
</reference>
<dbReference type="GO" id="GO:0016605">
    <property type="term" value="C:PML body"/>
    <property type="evidence" value="ECO:0007669"/>
    <property type="project" value="UniProtKB-SubCell"/>
</dbReference>
<feature type="region of interest" description="Disordered" evidence="6">
    <location>
        <begin position="343"/>
        <end position="432"/>
    </location>
</feature>
<dbReference type="OMA" id="HEKCKQQ"/>